<evidence type="ECO:0000313" key="2">
    <source>
        <dbReference type="EMBL" id="CAH0109770.1"/>
    </source>
</evidence>
<dbReference type="EMBL" id="CAKKLH010000295">
    <property type="protein sequence ID" value="CAH0109770.1"/>
    <property type="molecule type" value="Genomic_DNA"/>
</dbReference>
<dbReference type="PANTHER" id="PTHR24413">
    <property type="entry name" value="SPECKLE-TYPE POZ PROTEIN"/>
    <property type="match status" value="1"/>
</dbReference>
<feature type="domain" description="BTB" evidence="1">
    <location>
        <begin position="99"/>
        <end position="159"/>
    </location>
</feature>
<keyword evidence="3" id="KW-1185">Reference proteome</keyword>
<dbReference type="InterPro" id="IPR000210">
    <property type="entry name" value="BTB/POZ_dom"/>
</dbReference>
<accession>A0A8J2WSG2</accession>
<evidence type="ECO:0000259" key="1">
    <source>
        <dbReference type="PROSITE" id="PS50097"/>
    </source>
</evidence>
<sequence length="252" mass="29032">MEMTLRDDKPNIKPSVGALASKDGDLNKMKYRSEKWTVSWKTPLLAKCINCYNWPTRMYNYANGVVFDVVIDFNHLQHHSVKTRSTQHLLNLYNNPENADVTFNFENQTLLGHTPVLAAMFKHNFKENVEKVVEIADIKWNIFAALLRFLYTRETDLENTDAAAELLVAADKYAIDSLKEECAAYITQNLTVENAISYAVLANLRHSVVLHEATSEFIARNAKFICSREKWMDVFKNYPELTFVVVKRIANF</sequence>
<evidence type="ECO:0000313" key="3">
    <source>
        <dbReference type="Proteomes" id="UP000789390"/>
    </source>
</evidence>
<name>A0A8J2WSG2_9CRUS</name>
<dbReference type="PROSITE" id="PS50097">
    <property type="entry name" value="BTB"/>
    <property type="match status" value="1"/>
</dbReference>
<dbReference type="SUPFAM" id="SSF54695">
    <property type="entry name" value="POZ domain"/>
    <property type="match status" value="1"/>
</dbReference>
<dbReference type="Pfam" id="PF00651">
    <property type="entry name" value="BTB"/>
    <property type="match status" value="1"/>
</dbReference>
<dbReference type="Gene3D" id="3.30.710.10">
    <property type="entry name" value="Potassium Channel Kv1.1, Chain A"/>
    <property type="match status" value="1"/>
</dbReference>
<proteinExistence type="predicted"/>
<protein>
    <recommendedName>
        <fullName evidence="1">BTB domain-containing protein</fullName>
    </recommendedName>
</protein>
<dbReference type="InterPro" id="IPR011333">
    <property type="entry name" value="SKP1/BTB/POZ_sf"/>
</dbReference>
<dbReference type="SMART" id="SM00225">
    <property type="entry name" value="BTB"/>
    <property type="match status" value="1"/>
</dbReference>
<dbReference type="AlphaFoldDB" id="A0A8J2WSG2"/>
<gene>
    <name evidence="2" type="ORF">DGAL_LOCUS13255</name>
</gene>
<comment type="caution">
    <text evidence="2">The sequence shown here is derived from an EMBL/GenBank/DDBJ whole genome shotgun (WGS) entry which is preliminary data.</text>
</comment>
<reference evidence="2" key="1">
    <citation type="submission" date="2021-11" db="EMBL/GenBank/DDBJ databases">
        <authorList>
            <person name="Schell T."/>
        </authorList>
    </citation>
    <scope>NUCLEOTIDE SEQUENCE</scope>
    <source>
        <strain evidence="2">M5</strain>
    </source>
</reference>
<dbReference type="Gene3D" id="1.25.40.420">
    <property type="match status" value="1"/>
</dbReference>
<dbReference type="Proteomes" id="UP000789390">
    <property type="component" value="Unassembled WGS sequence"/>
</dbReference>
<organism evidence="2 3">
    <name type="scientific">Daphnia galeata</name>
    <dbReference type="NCBI Taxonomy" id="27404"/>
    <lineage>
        <taxon>Eukaryota</taxon>
        <taxon>Metazoa</taxon>
        <taxon>Ecdysozoa</taxon>
        <taxon>Arthropoda</taxon>
        <taxon>Crustacea</taxon>
        <taxon>Branchiopoda</taxon>
        <taxon>Diplostraca</taxon>
        <taxon>Cladocera</taxon>
        <taxon>Anomopoda</taxon>
        <taxon>Daphniidae</taxon>
        <taxon>Daphnia</taxon>
    </lineage>
</organism>
<dbReference type="OrthoDB" id="6361037at2759"/>